<evidence type="ECO:0000313" key="2">
    <source>
        <dbReference type="EMBL" id="GEO42527.1"/>
    </source>
</evidence>
<organism evidence="2 3">
    <name type="scientific">Skermanella aerolata</name>
    <dbReference type="NCBI Taxonomy" id="393310"/>
    <lineage>
        <taxon>Bacteria</taxon>
        <taxon>Pseudomonadati</taxon>
        <taxon>Pseudomonadota</taxon>
        <taxon>Alphaproteobacteria</taxon>
        <taxon>Rhodospirillales</taxon>
        <taxon>Azospirillaceae</taxon>
        <taxon>Skermanella</taxon>
    </lineage>
</organism>
<evidence type="ECO:0000313" key="3">
    <source>
        <dbReference type="Proteomes" id="UP000321523"/>
    </source>
</evidence>
<feature type="region of interest" description="Disordered" evidence="1">
    <location>
        <begin position="73"/>
        <end position="97"/>
    </location>
</feature>
<keyword evidence="3" id="KW-1185">Reference proteome</keyword>
<proteinExistence type="predicted"/>
<evidence type="ECO:0000256" key="1">
    <source>
        <dbReference type="SAM" id="MobiDB-lite"/>
    </source>
</evidence>
<dbReference type="RefSeq" id="WP_244619730.1">
    <property type="nucleotide sequence ID" value="NZ_BJYZ01000043.1"/>
</dbReference>
<dbReference type="EMBL" id="BJYZ01000043">
    <property type="protein sequence ID" value="GEO42527.1"/>
    <property type="molecule type" value="Genomic_DNA"/>
</dbReference>
<name>A0A512E1B7_9PROT</name>
<dbReference type="AlphaFoldDB" id="A0A512E1B7"/>
<dbReference type="Proteomes" id="UP000321523">
    <property type="component" value="Unassembled WGS sequence"/>
</dbReference>
<comment type="caution">
    <text evidence="2">The sequence shown here is derived from an EMBL/GenBank/DDBJ whole genome shotgun (WGS) entry which is preliminary data.</text>
</comment>
<gene>
    <name evidence="2" type="ORF">SAE02_66750</name>
</gene>
<feature type="compositionally biased region" description="Low complexity" evidence="1">
    <location>
        <begin position="86"/>
        <end position="97"/>
    </location>
</feature>
<sequence length="97" mass="10572">MPAFSFSVYSVATGVKTEIENASVAVVDGDHSALSSRLREAFLQPYFRLPAMIDRSELDPAMDRGERTFVLDSRPGSRPISCADASRSFSSTSTRPP</sequence>
<protein>
    <submittedName>
        <fullName evidence="2">Uncharacterized protein</fullName>
    </submittedName>
</protein>
<reference evidence="2 3" key="1">
    <citation type="submission" date="2019-07" db="EMBL/GenBank/DDBJ databases">
        <title>Whole genome shotgun sequence of Skermanella aerolata NBRC 106429.</title>
        <authorList>
            <person name="Hosoyama A."/>
            <person name="Uohara A."/>
            <person name="Ohji S."/>
            <person name="Ichikawa N."/>
        </authorList>
    </citation>
    <scope>NUCLEOTIDE SEQUENCE [LARGE SCALE GENOMIC DNA]</scope>
    <source>
        <strain evidence="2 3">NBRC 106429</strain>
    </source>
</reference>
<accession>A0A512E1B7</accession>